<organism evidence="2 3">
    <name type="scientific">Lawsonibacter hominis</name>
    <dbReference type="NCBI Taxonomy" id="2763053"/>
    <lineage>
        <taxon>Bacteria</taxon>
        <taxon>Bacillati</taxon>
        <taxon>Bacillota</taxon>
        <taxon>Clostridia</taxon>
        <taxon>Eubacteriales</taxon>
        <taxon>Oscillospiraceae</taxon>
        <taxon>Lawsonibacter</taxon>
    </lineage>
</organism>
<gene>
    <name evidence="2" type="ORF">H8S57_03280</name>
</gene>
<dbReference type="InterPro" id="IPR051815">
    <property type="entry name" value="Molybdate_resp_trans_reg"/>
</dbReference>
<feature type="domain" description="HTH lysR-type" evidence="1">
    <location>
        <begin position="24"/>
        <end position="83"/>
    </location>
</feature>
<evidence type="ECO:0000313" key="3">
    <source>
        <dbReference type="Proteomes" id="UP000661435"/>
    </source>
</evidence>
<dbReference type="InterPro" id="IPR000847">
    <property type="entry name" value="LysR_HTH_N"/>
</dbReference>
<comment type="caution">
    <text evidence="2">The sequence shown here is derived from an EMBL/GenBank/DDBJ whole genome shotgun (WGS) entry which is preliminary data.</text>
</comment>
<keyword evidence="3" id="KW-1185">Reference proteome</keyword>
<dbReference type="InterPro" id="IPR036390">
    <property type="entry name" value="WH_DNA-bd_sf"/>
</dbReference>
<dbReference type="SUPFAM" id="SSF46785">
    <property type="entry name" value="Winged helix' DNA-binding domain"/>
    <property type="match status" value="1"/>
</dbReference>
<reference evidence="2" key="1">
    <citation type="submission" date="2020-08" db="EMBL/GenBank/DDBJ databases">
        <title>Genome public.</title>
        <authorList>
            <person name="Liu C."/>
            <person name="Sun Q."/>
        </authorList>
    </citation>
    <scope>NUCLEOTIDE SEQUENCE</scope>
    <source>
        <strain evidence="2">NSJ-51</strain>
    </source>
</reference>
<protein>
    <submittedName>
        <fullName evidence="2">LysR family transcriptional regulator</fullName>
    </submittedName>
</protein>
<dbReference type="InterPro" id="IPR036388">
    <property type="entry name" value="WH-like_DNA-bd_sf"/>
</dbReference>
<dbReference type="Pfam" id="PF00126">
    <property type="entry name" value="HTH_1"/>
    <property type="match status" value="1"/>
</dbReference>
<proteinExistence type="predicted"/>
<dbReference type="GO" id="GO:0003700">
    <property type="term" value="F:DNA-binding transcription factor activity"/>
    <property type="evidence" value="ECO:0007669"/>
    <property type="project" value="InterPro"/>
</dbReference>
<evidence type="ECO:0000313" key="2">
    <source>
        <dbReference type="EMBL" id="MBC5732752.1"/>
    </source>
</evidence>
<name>A0A8J6M4L8_9FIRM</name>
<dbReference type="PANTHER" id="PTHR30432:SF1">
    <property type="entry name" value="DNA-BINDING TRANSCRIPTIONAL DUAL REGULATOR MODE"/>
    <property type="match status" value="1"/>
</dbReference>
<accession>A0A8J6M4L8</accession>
<dbReference type="PANTHER" id="PTHR30432">
    <property type="entry name" value="TRANSCRIPTIONAL REGULATOR MODE"/>
    <property type="match status" value="1"/>
</dbReference>
<dbReference type="EMBL" id="JACOPP010000003">
    <property type="protein sequence ID" value="MBC5732752.1"/>
    <property type="molecule type" value="Genomic_DNA"/>
</dbReference>
<dbReference type="Gene3D" id="1.10.10.10">
    <property type="entry name" value="Winged helix-like DNA-binding domain superfamily/Winged helix DNA-binding domain"/>
    <property type="match status" value="1"/>
</dbReference>
<dbReference type="AlphaFoldDB" id="A0A8J6M4L8"/>
<dbReference type="Proteomes" id="UP000661435">
    <property type="component" value="Unassembled WGS sequence"/>
</dbReference>
<sequence>MEQRCQVVLFSSAGKKCFGPGPAELLERVERSGSLHQAAKQMYLSYSKAFKLIRAAEEGLGFSLMETRIGGARGGGSILTPEARRALAQYRAYEAAVHAAAEELFPRFFPGNHSPAADSPPS</sequence>
<evidence type="ECO:0000259" key="1">
    <source>
        <dbReference type="Pfam" id="PF00126"/>
    </source>
</evidence>
<dbReference type="RefSeq" id="WP_186906655.1">
    <property type="nucleotide sequence ID" value="NZ_JACOPP010000003.1"/>
</dbReference>